<gene>
    <name evidence="2" type="ORF">ROHU_028311</name>
</gene>
<sequence length="130" mass="14529">MPYPPLPAPGNQDFQEETPTRSPAGPGHPTLKPGLLTRPAAPSREPDRWSPRERFCRWSPRFALGFGRLVSDFQASLGTLLPRSWEPGLRLRGGRCRTHPCLLRGTRTSRKKPLPVHRPDPGIPHLSPGY</sequence>
<accession>A0A498M2C2</accession>
<feature type="region of interest" description="Disordered" evidence="1">
    <location>
        <begin position="1"/>
        <end position="51"/>
    </location>
</feature>
<keyword evidence="3" id="KW-1185">Reference proteome</keyword>
<evidence type="ECO:0000313" key="3">
    <source>
        <dbReference type="Proteomes" id="UP000290572"/>
    </source>
</evidence>
<protein>
    <submittedName>
        <fullName evidence="2">Uncharacterized protein</fullName>
    </submittedName>
</protein>
<proteinExistence type="predicted"/>
<comment type="caution">
    <text evidence="2">The sequence shown here is derived from an EMBL/GenBank/DDBJ whole genome shotgun (WGS) entry which is preliminary data.</text>
</comment>
<evidence type="ECO:0000313" key="2">
    <source>
        <dbReference type="EMBL" id="RXN14989.1"/>
    </source>
</evidence>
<dbReference type="AlphaFoldDB" id="A0A498M2C2"/>
<reference evidence="2 3" key="1">
    <citation type="submission" date="2018-03" db="EMBL/GenBank/DDBJ databases">
        <title>Draft genome sequence of Rohu Carp (Labeo rohita).</title>
        <authorList>
            <person name="Das P."/>
            <person name="Kushwaha B."/>
            <person name="Joshi C.G."/>
            <person name="Kumar D."/>
            <person name="Nagpure N.S."/>
            <person name="Sahoo L."/>
            <person name="Das S.P."/>
            <person name="Bit A."/>
            <person name="Patnaik S."/>
            <person name="Meher P.K."/>
            <person name="Jayasankar P."/>
            <person name="Koringa P.G."/>
            <person name="Patel N.V."/>
            <person name="Hinsu A.T."/>
            <person name="Kumar R."/>
            <person name="Pandey M."/>
            <person name="Agarwal S."/>
            <person name="Srivastava S."/>
            <person name="Singh M."/>
            <person name="Iquebal M.A."/>
            <person name="Jaiswal S."/>
            <person name="Angadi U.B."/>
            <person name="Kumar N."/>
            <person name="Raza M."/>
            <person name="Shah T.M."/>
            <person name="Rai A."/>
            <person name="Jena J.K."/>
        </authorList>
    </citation>
    <scope>NUCLEOTIDE SEQUENCE [LARGE SCALE GENOMIC DNA]</scope>
    <source>
        <strain evidence="2">DASCIFA01</strain>
        <tissue evidence="2">Testis</tissue>
    </source>
</reference>
<dbReference type="Proteomes" id="UP000290572">
    <property type="component" value="Unassembled WGS sequence"/>
</dbReference>
<name>A0A498M2C2_LABRO</name>
<feature type="region of interest" description="Disordered" evidence="1">
    <location>
        <begin position="102"/>
        <end position="130"/>
    </location>
</feature>
<organism evidence="2 3">
    <name type="scientific">Labeo rohita</name>
    <name type="common">Indian major carp</name>
    <name type="synonym">Cyprinus rohita</name>
    <dbReference type="NCBI Taxonomy" id="84645"/>
    <lineage>
        <taxon>Eukaryota</taxon>
        <taxon>Metazoa</taxon>
        <taxon>Chordata</taxon>
        <taxon>Craniata</taxon>
        <taxon>Vertebrata</taxon>
        <taxon>Euteleostomi</taxon>
        <taxon>Actinopterygii</taxon>
        <taxon>Neopterygii</taxon>
        <taxon>Teleostei</taxon>
        <taxon>Ostariophysi</taxon>
        <taxon>Cypriniformes</taxon>
        <taxon>Cyprinidae</taxon>
        <taxon>Labeoninae</taxon>
        <taxon>Labeonini</taxon>
        <taxon>Labeo</taxon>
    </lineage>
</organism>
<dbReference type="EMBL" id="QBIY01012866">
    <property type="protein sequence ID" value="RXN14989.1"/>
    <property type="molecule type" value="Genomic_DNA"/>
</dbReference>
<evidence type="ECO:0000256" key="1">
    <source>
        <dbReference type="SAM" id="MobiDB-lite"/>
    </source>
</evidence>